<gene>
    <name evidence="2" type="ORF">ACAT0790_LOCUS23590</name>
</gene>
<sequence>MADRRMLRTLACLCLSCRTTAILLRQTDGNASESSWAGPHGPMYLQVSSFSVVGTRAMIEELGHVPKWELRMNDAADSDNRMHLPYERLLKNPKAWQASADAKRRKILYLYSDPVNNVEEIYARNLGFEHASKTRTTPLPEPFPETLDAYVPVRHEAFEVLSHVKSFLHQCDYPIAFLRLEAKNSHLQELASFLELSPERLDYHIKQVELTRAAKEEDVKVKLHREPMVALSEEEVSRAAQNRTAIEMVKTPPRGVVPAWLQKLLDHKLEPERILLSQLQDFEVFHPLDCMERKRRL</sequence>
<feature type="signal peptide" evidence="1">
    <location>
        <begin position="1"/>
        <end position="21"/>
    </location>
</feature>
<protein>
    <recommendedName>
        <fullName evidence="3">Sulfotransferase domain-containing protein</fullName>
    </recommendedName>
</protein>
<organism evidence="2">
    <name type="scientific">Alexandrium catenella</name>
    <name type="common">Red tide dinoflagellate</name>
    <name type="synonym">Gonyaulax catenella</name>
    <dbReference type="NCBI Taxonomy" id="2925"/>
    <lineage>
        <taxon>Eukaryota</taxon>
        <taxon>Sar</taxon>
        <taxon>Alveolata</taxon>
        <taxon>Dinophyceae</taxon>
        <taxon>Gonyaulacales</taxon>
        <taxon>Pyrocystaceae</taxon>
        <taxon>Alexandrium</taxon>
    </lineage>
</organism>
<proteinExistence type="predicted"/>
<evidence type="ECO:0008006" key="3">
    <source>
        <dbReference type="Google" id="ProtNLM"/>
    </source>
</evidence>
<evidence type="ECO:0000256" key="1">
    <source>
        <dbReference type="SAM" id="SignalP"/>
    </source>
</evidence>
<keyword evidence="1" id="KW-0732">Signal</keyword>
<accession>A0A7S1QDH8</accession>
<dbReference type="EMBL" id="HBGE01039068">
    <property type="protein sequence ID" value="CAD9134047.1"/>
    <property type="molecule type" value="Transcribed_RNA"/>
</dbReference>
<evidence type="ECO:0000313" key="2">
    <source>
        <dbReference type="EMBL" id="CAD9134047.1"/>
    </source>
</evidence>
<feature type="chain" id="PRO_5030808269" description="Sulfotransferase domain-containing protein" evidence="1">
    <location>
        <begin position="22"/>
        <end position="297"/>
    </location>
</feature>
<name>A0A7S1QDH8_ALECA</name>
<dbReference type="AlphaFoldDB" id="A0A7S1QDH8"/>
<reference evidence="2" key="1">
    <citation type="submission" date="2021-01" db="EMBL/GenBank/DDBJ databases">
        <authorList>
            <person name="Corre E."/>
            <person name="Pelletier E."/>
            <person name="Niang G."/>
            <person name="Scheremetjew M."/>
            <person name="Finn R."/>
            <person name="Kale V."/>
            <person name="Holt S."/>
            <person name="Cochrane G."/>
            <person name="Meng A."/>
            <person name="Brown T."/>
            <person name="Cohen L."/>
        </authorList>
    </citation>
    <scope>NUCLEOTIDE SEQUENCE</scope>
    <source>
        <strain evidence="2">OF101</strain>
    </source>
</reference>